<sequence>MEMTNSYSTHPNAFRGKLRMKSSAPNRRLASYEVYPNTPLTYSALKMVNPELENPKAPANVYGYGKRQYDYQIKESFLKYKYMFEPRPDIKQSALPSRAPMSHNSKIPGRLFQKCPEVLMENSNYESARLSTMSAKLPTRAIVPKDIPVDMLPVRESVSSKLPIRPIRPMSARGNTNTSLYDFSTLESEIYAISFKDNGRSKNYDPDSELHSDYYTIRRLPVRCKKNSVKKDKSVDLSLLLTGERKEIHSRLDDTSDYVSSPEMTPSG</sequence>
<dbReference type="EMBL" id="JAZGQO010000014">
    <property type="protein sequence ID" value="KAK6170592.1"/>
    <property type="molecule type" value="Genomic_DNA"/>
</dbReference>
<comment type="caution">
    <text evidence="1">The sequence shown here is derived from an EMBL/GenBank/DDBJ whole genome shotgun (WGS) entry which is preliminary data.</text>
</comment>
<proteinExistence type="predicted"/>
<name>A0AAN8P4W6_PATCE</name>
<evidence type="ECO:0000313" key="2">
    <source>
        <dbReference type="Proteomes" id="UP001347796"/>
    </source>
</evidence>
<evidence type="ECO:0000313" key="1">
    <source>
        <dbReference type="EMBL" id="KAK6170592.1"/>
    </source>
</evidence>
<dbReference type="AlphaFoldDB" id="A0AAN8P4W6"/>
<organism evidence="1 2">
    <name type="scientific">Patella caerulea</name>
    <name type="common">Rayed Mediterranean limpet</name>
    <dbReference type="NCBI Taxonomy" id="87958"/>
    <lineage>
        <taxon>Eukaryota</taxon>
        <taxon>Metazoa</taxon>
        <taxon>Spiralia</taxon>
        <taxon>Lophotrochozoa</taxon>
        <taxon>Mollusca</taxon>
        <taxon>Gastropoda</taxon>
        <taxon>Patellogastropoda</taxon>
        <taxon>Patelloidea</taxon>
        <taxon>Patellidae</taxon>
        <taxon>Patella</taxon>
    </lineage>
</organism>
<keyword evidence="2" id="KW-1185">Reference proteome</keyword>
<dbReference type="Proteomes" id="UP001347796">
    <property type="component" value="Unassembled WGS sequence"/>
</dbReference>
<gene>
    <name evidence="1" type="ORF">SNE40_018951</name>
</gene>
<protein>
    <submittedName>
        <fullName evidence="1">Uncharacterized protein</fullName>
    </submittedName>
</protein>
<reference evidence="1 2" key="1">
    <citation type="submission" date="2024-01" db="EMBL/GenBank/DDBJ databases">
        <title>The genome of the rayed Mediterranean limpet Patella caerulea (Linnaeus, 1758).</title>
        <authorList>
            <person name="Anh-Thu Weber A."/>
            <person name="Halstead-Nussloch G."/>
        </authorList>
    </citation>
    <scope>NUCLEOTIDE SEQUENCE [LARGE SCALE GENOMIC DNA]</scope>
    <source>
        <strain evidence="1">AATW-2023a</strain>
        <tissue evidence="1">Whole specimen</tissue>
    </source>
</reference>
<accession>A0AAN8P4W6</accession>